<organism evidence="2 3">
    <name type="scientific">Pseudonocardia yunnanensis</name>
    <dbReference type="NCBI Taxonomy" id="58107"/>
    <lineage>
        <taxon>Bacteria</taxon>
        <taxon>Bacillati</taxon>
        <taxon>Actinomycetota</taxon>
        <taxon>Actinomycetes</taxon>
        <taxon>Pseudonocardiales</taxon>
        <taxon>Pseudonocardiaceae</taxon>
        <taxon>Pseudonocardia</taxon>
    </lineage>
</organism>
<dbReference type="Pfam" id="PF13671">
    <property type="entry name" value="AAA_33"/>
    <property type="match status" value="1"/>
</dbReference>
<protein>
    <submittedName>
        <fullName evidence="2">AAA family ATPase</fullName>
    </submittedName>
</protein>
<dbReference type="EMBL" id="JBHUCO010000018">
    <property type="protein sequence ID" value="MFD1519452.1"/>
    <property type="molecule type" value="Genomic_DNA"/>
</dbReference>
<gene>
    <name evidence="2" type="ORF">ACFSJD_18315</name>
</gene>
<dbReference type="SUPFAM" id="SSF52540">
    <property type="entry name" value="P-loop containing nucleoside triphosphate hydrolases"/>
    <property type="match status" value="1"/>
</dbReference>
<dbReference type="RefSeq" id="WP_344725408.1">
    <property type="nucleotide sequence ID" value="NZ_BAAAUS010000030.1"/>
</dbReference>
<keyword evidence="3" id="KW-1185">Reference proteome</keyword>
<dbReference type="Proteomes" id="UP001597114">
    <property type="component" value="Unassembled WGS sequence"/>
</dbReference>
<accession>A0ABW4EY23</accession>
<sequence length="207" mass="21667">MTRASSTAASADVPAAPTTSTDRSAVRLSLPGRTLLLVAGIPGAGKSTLLDGLPDEPGVVVLDSEAQRGALRRVMGVLPYAWYRPLVHLLHRLAVLIAALSGAPTVVVHLPATDRRTRAVVARLATAAGRSAHLLWMHVDPADARRGQCERGRLVPERSFAGHAQRATATTTELLAGMPAGWSSVTVLDRAAALDGLRLDTDPVEGS</sequence>
<evidence type="ECO:0000313" key="3">
    <source>
        <dbReference type="Proteomes" id="UP001597114"/>
    </source>
</evidence>
<dbReference type="Gene3D" id="3.40.50.300">
    <property type="entry name" value="P-loop containing nucleotide triphosphate hydrolases"/>
    <property type="match status" value="1"/>
</dbReference>
<proteinExistence type="predicted"/>
<reference evidence="3" key="1">
    <citation type="journal article" date="2019" name="Int. J. Syst. Evol. Microbiol.">
        <title>The Global Catalogue of Microorganisms (GCM) 10K type strain sequencing project: providing services to taxonomists for standard genome sequencing and annotation.</title>
        <authorList>
            <consortium name="The Broad Institute Genomics Platform"/>
            <consortium name="The Broad Institute Genome Sequencing Center for Infectious Disease"/>
            <person name="Wu L."/>
            <person name="Ma J."/>
        </authorList>
    </citation>
    <scope>NUCLEOTIDE SEQUENCE [LARGE SCALE GENOMIC DNA]</scope>
    <source>
        <strain evidence="3">CCM 7043</strain>
    </source>
</reference>
<feature type="region of interest" description="Disordered" evidence="1">
    <location>
        <begin position="1"/>
        <end position="24"/>
    </location>
</feature>
<evidence type="ECO:0000313" key="2">
    <source>
        <dbReference type="EMBL" id="MFD1519452.1"/>
    </source>
</evidence>
<dbReference type="InterPro" id="IPR027417">
    <property type="entry name" value="P-loop_NTPase"/>
</dbReference>
<evidence type="ECO:0000256" key="1">
    <source>
        <dbReference type="SAM" id="MobiDB-lite"/>
    </source>
</evidence>
<comment type="caution">
    <text evidence="2">The sequence shown here is derived from an EMBL/GenBank/DDBJ whole genome shotgun (WGS) entry which is preliminary data.</text>
</comment>
<name>A0ABW4EY23_9PSEU</name>